<dbReference type="InterPro" id="IPR037284">
    <property type="entry name" value="SUF_FeS_clus_asmbl_SufBD_sf"/>
</dbReference>
<evidence type="ECO:0000313" key="2">
    <source>
        <dbReference type="EMBL" id="QOS39467.1"/>
    </source>
</evidence>
<feature type="domain" description="SUF system FeS cluster assembly SufBD core" evidence="1">
    <location>
        <begin position="56"/>
        <end position="214"/>
    </location>
</feature>
<dbReference type="InterPro" id="IPR000825">
    <property type="entry name" value="SUF_FeS_clus_asmbl_SufBD_core"/>
</dbReference>
<sequence>MSPSVLVPSNRSSQNSMSNVIIDPEVLSQEITLSSDLDLRYFISKPLKDVKQTLVFHVEENVSLNLLMVDFAYMNCNLDVKVDLKRGAKATLSLASLNSHEYEKIFNLDVTHQEVDSFSRVKMSGINAGKGVLKFLGNSTIVNGAHRSDTRQEGRITNLHPEAKSTASPALLIKENDVVASHGAALGAYNPDQIYYLMSRGLSMQQAKKLITFGTLLPIIEQLSDEDLINKAKMVLEDLSI</sequence>
<gene>
    <name evidence="2" type="ORF">DYE49_02945</name>
</gene>
<dbReference type="SUPFAM" id="SSF101960">
    <property type="entry name" value="Stabilizer of iron transporter SufD"/>
    <property type="match status" value="1"/>
</dbReference>
<name>A0A7M1XJ80_9SPIR</name>
<dbReference type="GO" id="GO:0016226">
    <property type="term" value="P:iron-sulfur cluster assembly"/>
    <property type="evidence" value="ECO:0007669"/>
    <property type="project" value="InterPro"/>
</dbReference>
<proteinExistence type="predicted"/>
<dbReference type="Pfam" id="PF01458">
    <property type="entry name" value="SUFBD_core"/>
    <property type="match status" value="1"/>
</dbReference>
<evidence type="ECO:0000259" key="1">
    <source>
        <dbReference type="Pfam" id="PF01458"/>
    </source>
</evidence>
<protein>
    <recommendedName>
        <fullName evidence="1">SUF system FeS cluster assembly SufBD core domain-containing protein</fullName>
    </recommendedName>
</protein>
<dbReference type="KEGG" id="trc:DYE49_02945"/>
<reference evidence="2 3" key="1">
    <citation type="submission" date="2018-08" db="EMBL/GenBank/DDBJ databases">
        <title>The first complete genome of Treponema rectale (CHPAT), a commensal spirochete of the bovine rectum.</title>
        <authorList>
            <person name="Staton G.J."/>
            <person name="Clegg S.R."/>
            <person name="Carter S.D."/>
            <person name="Radford A.D."/>
            <person name="Darby A."/>
            <person name="Hall N."/>
            <person name="Birtles R.J."/>
            <person name="Evans N.J."/>
        </authorList>
    </citation>
    <scope>NUCLEOTIDE SEQUENCE [LARGE SCALE GENOMIC DNA]</scope>
    <source>
        <strain evidence="2 3">CHPA</strain>
    </source>
</reference>
<evidence type="ECO:0000313" key="3">
    <source>
        <dbReference type="Proteomes" id="UP000593591"/>
    </source>
</evidence>
<dbReference type="EMBL" id="CP031517">
    <property type="protein sequence ID" value="QOS39467.1"/>
    <property type="molecule type" value="Genomic_DNA"/>
</dbReference>
<dbReference type="InterPro" id="IPR055346">
    <property type="entry name" value="Fe-S_cluster_assembly_SufBD"/>
</dbReference>
<organism evidence="2 3">
    <name type="scientific">Treponema rectale</name>
    <dbReference type="NCBI Taxonomy" id="744512"/>
    <lineage>
        <taxon>Bacteria</taxon>
        <taxon>Pseudomonadati</taxon>
        <taxon>Spirochaetota</taxon>
        <taxon>Spirochaetia</taxon>
        <taxon>Spirochaetales</taxon>
        <taxon>Treponemataceae</taxon>
        <taxon>Treponema</taxon>
    </lineage>
</organism>
<dbReference type="PANTHER" id="PTHR43575:SF1">
    <property type="entry name" value="PROTEIN ABCI7, CHLOROPLASTIC"/>
    <property type="match status" value="1"/>
</dbReference>
<dbReference type="PANTHER" id="PTHR43575">
    <property type="entry name" value="PROTEIN ABCI7, CHLOROPLASTIC"/>
    <property type="match status" value="1"/>
</dbReference>
<dbReference type="AlphaFoldDB" id="A0A7M1XJ80"/>
<dbReference type="Proteomes" id="UP000593591">
    <property type="component" value="Chromosome"/>
</dbReference>
<accession>A0A7M1XJ80</accession>